<gene>
    <name evidence="2" type="ORF">FM110_00880</name>
</gene>
<accession>A0A1X6WSV7</accession>
<feature type="transmembrane region" description="Helical" evidence="1">
    <location>
        <begin position="401"/>
        <end position="427"/>
    </location>
</feature>
<feature type="transmembrane region" description="Helical" evidence="1">
    <location>
        <begin position="519"/>
        <end position="540"/>
    </location>
</feature>
<feature type="transmembrane region" description="Helical" evidence="1">
    <location>
        <begin position="81"/>
        <end position="101"/>
    </location>
</feature>
<keyword evidence="1" id="KW-0812">Transmembrane</keyword>
<evidence type="ECO:0000313" key="2">
    <source>
        <dbReference type="EMBL" id="SLM88017.1"/>
    </source>
</evidence>
<keyword evidence="3" id="KW-1185">Reference proteome</keyword>
<feature type="transmembrane region" description="Helical" evidence="1">
    <location>
        <begin position="20"/>
        <end position="37"/>
    </location>
</feature>
<keyword evidence="1" id="KW-0472">Membrane</keyword>
<sequence length="548" mass="54858">MTGTLRCALALARSGRMRLLAWPLAMAALAVMTAVSIDEFYAEPASRAAYAAALEMADVMTALGGASGGLAQLGGMIANELAIMVLPAVAIAGVMLAVASTRAEEDAGRTELVTARPVAHRAPLLGAFAPVTASLLLLAALVVGAMTLVGVPLIGAEDGIAGPADGGALGYGLALAAYGLLFSGVGFVVAELARDARSARMTGLAVVALAYLVRVGVNGAGRGVTAGDDAVGLSWITPVGWFDAVAPFAHMRWAPLLVLAAAALGLHLLAVVLRGRRDLGAGLIAARPGPVSAPRRLGTPLGLAWRLARGSLLGWLLGVVALAALMGSQLPAWIGALQQSEAMLELMGMEADASAVTNMTMAFSALLAASAGIGRIGALAEEEDSERLALTLSRPVGRVRLWSASVGVALAGAAGILIAAGLVYAATGWGALQGDAGKLDAFSVPDTILATAVLLAPTLLLVALAAAWTGATGGSPWPAWALLGASAAILFLGPGLDLPDVLIDTAPLSAVGTVPVDDPVWGAVALEAVLAAAAVVLGALRFARRDVP</sequence>
<dbReference type="AlphaFoldDB" id="A0A1X6WSV7"/>
<keyword evidence="1" id="KW-1133">Transmembrane helix</keyword>
<evidence type="ECO:0000313" key="3">
    <source>
        <dbReference type="Proteomes" id="UP000195981"/>
    </source>
</evidence>
<dbReference type="OrthoDB" id="2014935at2"/>
<feature type="transmembrane region" description="Helical" evidence="1">
    <location>
        <begin position="356"/>
        <end position="380"/>
    </location>
</feature>
<feature type="transmembrane region" description="Helical" evidence="1">
    <location>
        <begin position="447"/>
        <end position="468"/>
    </location>
</feature>
<feature type="transmembrane region" description="Helical" evidence="1">
    <location>
        <begin position="122"/>
        <end position="148"/>
    </location>
</feature>
<evidence type="ECO:0000256" key="1">
    <source>
        <dbReference type="SAM" id="Phobius"/>
    </source>
</evidence>
<dbReference type="EMBL" id="FWFG01000010">
    <property type="protein sequence ID" value="SLM88017.1"/>
    <property type="molecule type" value="Genomic_DNA"/>
</dbReference>
<dbReference type="Proteomes" id="UP000195981">
    <property type="component" value="Unassembled WGS sequence"/>
</dbReference>
<proteinExistence type="predicted"/>
<feature type="transmembrane region" description="Helical" evidence="1">
    <location>
        <begin position="253"/>
        <end position="273"/>
    </location>
</feature>
<dbReference type="RefSeq" id="WP_087101773.1">
    <property type="nucleotide sequence ID" value="NZ_FWFG01000010.1"/>
</dbReference>
<name>A0A1X6WSV7_9MICO</name>
<reference evidence="2 3" key="1">
    <citation type="submission" date="2017-02" db="EMBL/GenBank/DDBJ databases">
        <authorList>
            <person name="Peterson S.W."/>
        </authorList>
    </citation>
    <scope>NUCLEOTIDE SEQUENCE [LARGE SCALE GENOMIC DNA]</scope>
    <source>
        <strain evidence="2 3">CIP104813</strain>
    </source>
</reference>
<feature type="transmembrane region" description="Helical" evidence="1">
    <location>
        <begin position="201"/>
        <end position="217"/>
    </location>
</feature>
<protein>
    <submittedName>
        <fullName evidence="2">Possible ABC antibiotics transporter</fullName>
    </submittedName>
</protein>
<feature type="transmembrane region" description="Helical" evidence="1">
    <location>
        <begin position="168"/>
        <end position="189"/>
    </location>
</feature>
<feature type="transmembrane region" description="Helical" evidence="1">
    <location>
        <begin position="480"/>
        <end position="499"/>
    </location>
</feature>
<organism evidence="2 3">
    <name type="scientific">Brachybacterium nesterenkovii</name>
    <dbReference type="NCBI Taxonomy" id="47847"/>
    <lineage>
        <taxon>Bacteria</taxon>
        <taxon>Bacillati</taxon>
        <taxon>Actinomycetota</taxon>
        <taxon>Actinomycetes</taxon>
        <taxon>Micrococcales</taxon>
        <taxon>Dermabacteraceae</taxon>
        <taxon>Brachybacterium</taxon>
    </lineage>
</organism>
<feature type="transmembrane region" description="Helical" evidence="1">
    <location>
        <begin position="312"/>
        <end position="336"/>
    </location>
</feature>